<gene>
    <name evidence="2" type="ORF">WAK64_09300</name>
</gene>
<dbReference type="Proteomes" id="UP001312865">
    <property type="component" value="Unassembled WGS sequence"/>
</dbReference>
<evidence type="ECO:0000256" key="1">
    <source>
        <dbReference type="SAM" id="Phobius"/>
    </source>
</evidence>
<keyword evidence="1" id="KW-0472">Membrane</keyword>
<dbReference type="RefSeq" id="WP_336586688.1">
    <property type="nucleotide sequence ID" value="NZ_JBBAXC010000006.1"/>
</dbReference>
<name>A0ABU8HDA5_9BACI</name>
<sequence length="52" mass="5994">MGKPETQLPHQPKRKLEDEKNSLKGTLASVSLLGAFIVVTWFIVFFIFIDRF</sequence>
<accession>A0ABU8HDA5</accession>
<dbReference type="EMBL" id="JBBAXC010000006">
    <property type="protein sequence ID" value="MEI5907252.1"/>
    <property type="molecule type" value="Genomic_DNA"/>
</dbReference>
<proteinExistence type="predicted"/>
<dbReference type="Pfam" id="PF08113">
    <property type="entry name" value="CoxIIa"/>
    <property type="match status" value="1"/>
</dbReference>
<keyword evidence="3" id="KW-1185">Reference proteome</keyword>
<comment type="caution">
    <text evidence="2">The sequence shown here is derived from an EMBL/GenBank/DDBJ whole genome shotgun (WGS) entry which is preliminary data.</text>
</comment>
<keyword evidence="1" id="KW-1133">Transmembrane helix</keyword>
<feature type="transmembrane region" description="Helical" evidence="1">
    <location>
        <begin position="27"/>
        <end position="49"/>
    </location>
</feature>
<organism evidence="2 3">
    <name type="scientific">Bacillus spongiae</name>
    <dbReference type="NCBI Taxonomy" id="2683610"/>
    <lineage>
        <taxon>Bacteria</taxon>
        <taxon>Bacillati</taxon>
        <taxon>Bacillota</taxon>
        <taxon>Bacilli</taxon>
        <taxon>Bacillales</taxon>
        <taxon>Bacillaceae</taxon>
        <taxon>Bacillus</taxon>
    </lineage>
</organism>
<reference evidence="2 3" key="1">
    <citation type="journal article" date="2018" name="J. Microbiol.">
        <title>Bacillus spongiae sp. nov., isolated from sponge of Jeju Island.</title>
        <authorList>
            <person name="Lee G.E."/>
            <person name="Im W.T."/>
            <person name="Park J.S."/>
        </authorList>
    </citation>
    <scope>NUCLEOTIDE SEQUENCE [LARGE SCALE GENOMIC DNA]</scope>
    <source>
        <strain evidence="2 3">135PIL107-10</strain>
    </source>
</reference>
<protein>
    <submittedName>
        <fullName evidence="2">Cytochrome c oxidase subunit 2A</fullName>
    </submittedName>
</protein>
<dbReference type="InterPro" id="IPR012538">
    <property type="entry name" value="Cyt_c_oxidase_su2a"/>
</dbReference>
<evidence type="ECO:0000313" key="3">
    <source>
        <dbReference type="Proteomes" id="UP001312865"/>
    </source>
</evidence>
<evidence type="ECO:0000313" key="2">
    <source>
        <dbReference type="EMBL" id="MEI5907252.1"/>
    </source>
</evidence>
<keyword evidence="1" id="KW-0812">Transmembrane</keyword>